<dbReference type="InterPro" id="IPR029033">
    <property type="entry name" value="His_PPase_superfam"/>
</dbReference>
<reference evidence="20" key="1">
    <citation type="submission" date="2012-12" db="EMBL/GenBank/DDBJ databases">
        <authorList>
            <person name="Hellsten U."/>
            <person name="Grimwood J."/>
            <person name="Chapman J.A."/>
            <person name="Shapiro H."/>
            <person name="Aerts A."/>
            <person name="Otillar R.P."/>
            <person name="Terry A.Y."/>
            <person name="Boore J.L."/>
            <person name="Simakov O."/>
            <person name="Marletaz F."/>
            <person name="Cho S.-J."/>
            <person name="Edsinger-Gonzales E."/>
            <person name="Havlak P."/>
            <person name="Kuo D.-H."/>
            <person name="Larsson T."/>
            <person name="Lv J."/>
            <person name="Arendt D."/>
            <person name="Savage R."/>
            <person name="Osoegawa K."/>
            <person name="de Jong P."/>
            <person name="Lindberg D.R."/>
            <person name="Seaver E.C."/>
            <person name="Weisblat D.A."/>
            <person name="Putnam N.H."/>
            <person name="Grigoriev I.V."/>
            <person name="Rokhsar D.S."/>
        </authorList>
    </citation>
    <scope>NUCLEOTIDE SEQUENCE</scope>
    <source>
        <strain evidence="20">I ESC-2004</strain>
    </source>
</reference>
<evidence type="ECO:0000256" key="8">
    <source>
        <dbReference type="ARBA" id="ARBA00022801"/>
    </source>
</evidence>
<dbReference type="FunCoup" id="R7V439">
    <property type="interactions" value="121"/>
</dbReference>
<dbReference type="EMBL" id="KB295285">
    <property type="protein sequence ID" value="ELU13329.1"/>
    <property type="molecule type" value="Genomic_DNA"/>
</dbReference>
<evidence type="ECO:0000256" key="3">
    <source>
        <dbReference type="ARBA" id="ARBA00012976"/>
    </source>
</evidence>
<evidence type="ECO:0000256" key="10">
    <source>
        <dbReference type="ARBA" id="ARBA00023180"/>
    </source>
</evidence>
<comment type="similarity">
    <text evidence="2">Belongs to the histidine acid phosphatase family. MINPP1 subfamily.</text>
</comment>
<evidence type="ECO:0000313" key="20">
    <source>
        <dbReference type="Proteomes" id="UP000014760"/>
    </source>
</evidence>
<feature type="disulfide bond" evidence="16">
    <location>
        <begin position="63"/>
        <end position="392"/>
    </location>
</feature>
<name>R7V439_CAPTE</name>
<organism evidence="18">
    <name type="scientific">Capitella teleta</name>
    <name type="common">Polychaete worm</name>
    <dbReference type="NCBI Taxonomy" id="283909"/>
    <lineage>
        <taxon>Eukaryota</taxon>
        <taxon>Metazoa</taxon>
        <taxon>Spiralia</taxon>
        <taxon>Lophotrochozoa</taxon>
        <taxon>Annelida</taxon>
        <taxon>Polychaeta</taxon>
        <taxon>Sedentaria</taxon>
        <taxon>Scolecida</taxon>
        <taxon>Capitellidae</taxon>
        <taxon>Capitella</taxon>
    </lineage>
</organism>
<keyword evidence="6" id="KW-1003">Cell membrane</keyword>
<protein>
    <recommendedName>
        <fullName evidence="5">Multiple inositol polyphosphate phosphatase 1</fullName>
        <ecNumber evidence="4">3.1.3.62</ecNumber>
        <ecNumber evidence="3">3.1.3.80</ecNumber>
    </recommendedName>
    <alternativeName>
        <fullName evidence="11">2,3-bisphosphoglycerate 3-phosphatase</fullName>
    </alternativeName>
</protein>
<keyword evidence="9" id="KW-0472">Membrane</keyword>
<evidence type="ECO:0000256" key="16">
    <source>
        <dbReference type="PIRSR" id="PIRSR000894-2"/>
    </source>
</evidence>
<sequence>MKFVIVPSLLVLTFILLCESKPPSTNNYCYSTDPSPNRNYVTKTPYDISRNQDEPQNEAIEGCTAIHMWMVSRHGHRFSSANSMQEVSDFLLSIHDDVINGQNELCAEDLTALHDWEPLNEPSMAEMLTETGWNELRLLGNNFKIRAPELLDQEYSGEFYDLRHSNYSEGGDRTRDSARAFCEGVWGTYEGVVLDEQGEPDWLIHFYKYCDKYIEEVKNQPIEEAVKFDTGPVVAEMVERVEQRLGLQQGLLDFDAVSLIWESCRVEWGVRVGDSPWCAAFTAEDLVVMEYSEDIKYYYDTSYPSNISYEQACPLVQDLVDAFTGVIDGDSEKRLSGAFGHSSTINMFLTRLGLHKDDAPLTADAFPYEDRQWKVTDHCPMASNVVFVLYECESSEYKVKSFVNEFPVIVPGCDDFICDWERLRQNWQPIVESCDIEGICSWP</sequence>
<dbReference type="SUPFAM" id="SSF53254">
    <property type="entry name" value="Phosphoglycerate mutase-like"/>
    <property type="match status" value="1"/>
</dbReference>
<feature type="disulfide bond" evidence="16">
    <location>
        <begin position="264"/>
        <end position="278"/>
    </location>
</feature>
<feature type="disulfide bond" evidence="16">
    <location>
        <begin position="413"/>
        <end position="418"/>
    </location>
</feature>
<dbReference type="HOGENOM" id="CLU_029165_0_0_1"/>
<evidence type="ECO:0000256" key="13">
    <source>
        <dbReference type="ARBA" id="ARBA00043671"/>
    </source>
</evidence>
<proteinExistence type="inferred from homology"/>
<evidence type="ECO:0000256" key="7">
    <source>
        <dbReference type="ARBA" id="ARBA00022729"/>
    </source>
</evidence>
<dbReference type="GO" id="GO:0052745">
    <property type="term" value="F:inositol phosphate phosphatase activity"/>
    <property type="evidence" value="ECO:0007669"/>
    <property type="project" value="TreeGrafter"/>
</dbReference>
<comment type="catalytic activity">
    <reaction evidence="12">
        <text>1D-myo-inositol 1,2,5,6-tetrakisphosphate + H2O = 1D-myo-inositol 1,2,6-trisphosphate + phosphate</text>
        <dbReference type="Rhea" id="RHEA:77119"/>
        <dbReference type="ChEBI" id="CHEBI:15377"/>
        <dbReference type="ChEBI" id="CHEBI:43474"/>
        <dbReference type="ChEBI" id="CHEBI:195535"/>
        <dbReference type="ChEBI" id="CHEBI:195537"/>
        <dbReference type="EC" id="3.1.3.62"/>
    </reaction>
    <physiologicalReaction direction="left-to-right" evidence="12">
        <dbReference type="Rhea" id="RHEA:77120"/>
    </physiologicalReaction>
</comment>
<dbReference type="PANTHER" id="PTHR20963">
    <property type="entry name" value="MULTIPLE INOSITOL POLYPHOSPHATE PHOSPHATASE-RELATED"/>
    <property type="match status" value="1"/>
</dbReference>
<feature type="signal peptide" evidence="17">
    <location>
        <begin position="1"/>
        <end position="20"/>
    </location>
</feature>
<comment type="catalytic activity">
    <reaction evidence="13">
        <text>1D-myo-inositol 1,2,4,5,6-pentakisphosphate + H2O = 1D-myo-inositol 1,2,5,6-tetrakisphosphate + phosphate</text>
        <dbReference type="Rhea" id="RHEA:77115"/>
        <dbReference type="ChEBI" id="CHEBI:15377"/>
        <dbReference type="ChEBI" id="CHEBI:43474"/>
        <dbReference type="ChEBI" id="CHEBI:57798"/>
        <dbReference type="ChEBI" id="CHEBI:195535"/>
        <dbReference type="EC" id="3.1.3.62"/>
    </reaction>
    <physiologicalReaction direction="left-to-right" evidence="13">
        <dbReference type="Rhea" id="RHEA:77116"/>
    </physiologicalReaction>
</comment>
<dbReference type="CDD" id="cd07061">
    <property type="entry name" value="HP_HAP_like"/>
    <property type="match status" value="1"/>
</dbReference>
<evidence type="ECO:0000256" key="6">
    <source>
        <dbReference type="ARBA" id="ARBA00022475"/>
    </source>
</evidence>
<reference evidence="19" key="3">
    <citation type="submission" date="2015-06" db="UniProtKB">
        <authorList>
            <consortium name="EnsemblMetazoa"/>
        </authorList>
    </citation>
    <scope>IDENTIFICATION</scope>
</reference>
<dbReference type="GO" id="GO:0003993">
    <property type="term" value="F:acid phosphatase activity"/>
    <property type="evidence" value="ECO:0007669"/>
    <property type="project" value="TreeGrafter"/>
</dbReference>
<keyword evidence="7 17" id="KW-0732">Signal</keyword>
<dbReference type="AlphaFoldDB" id="R7V439"/>
<evidence type="ECO:0000256" key="4">
    <source>
        <dbReference type="ARBA" id="ARBA00013040"/>
    </source>
</evidence>
<keyword evidence="10" id="KW-0325">Glycoprotein</keyword>
<evidence type="ECO:0000256" key="14">
    <source>
        <dbReference type="ARBA" id="ARBA00043691"/>
    </source>
</evidence>
<keyword evidence="16" id="KW-1015">Disulfide bond</keyword>
<dbReference type="OrthoDB" id="6509975at2759"/>
<gene>
    <name evidence="18" type="ORF">CAPTEDRAFT_186000</name>
</gene>
<evidence type="ECO:0000256" key="5">
    <source>
        <dbReference type="ARBA" id="ARBA00018097"/>
    </source>
</evidence>
<dbReference type="OMA" id="WCAAFTR"/>
<dbReference type="STRING" id="283909.R7V439"/>
<dbReference type="Gene3D" id="3.40.50.1240">
    <property type="entry name" value="Phosphoglycerate mutase-like"/>
    <property type="match status" value="1"/>
</dbReference>
<evidence type="ECO:0000256" key="11">
    <source>
        <dbReference type="ARBA" id="ARBA00031642"/>
    </source>
</evidence>
<evidence type="ECO:0000256" key="15">
    <source>
        <dbReference type="ARBA" id="ARBA00043832"/>
    </source>
</evidence>
<evidence type="ECO:0000313" key="18">
    <source>
        <dbReference type="EMBL" id="ELU13329.1"/>
    </source>
</evidence>
<dbReference type="PANTHER" id="PTHR20963:SF8">
    <property type="entry name" value="MULTIPLE INOSITOL POLYPHOSPHATE PHOSPHATASE 1"/>
    <property type="match status" value="1"/>
</dbReference>
<dbReference type="GO" id="GO:0005886">
    <property type="term" value="C:plasma membrane"/>
    <property type="evidence" value="ECO:0007669"/>
    <property type="project" value="UniProtKB-SubCell"/>
</dbReference>
<evidence type="ECO:0000256" key="1">
    <source>
        <dbReference type="ARBA" id="ARBA00004236"/>
    </source>
</evidence>
<feature type="chain" id="PRO_5008788718" description="Multiple inositol polyphosphate phosphatase 1" evidence="17">
    <location>
        <begin position="21"/>
        <end position="443"/>
    </location>
</feature>
<evidence type="ECO:0000256" key="9">
    <source>
        <dbReference type="ARBA" id="ARBA00023136"/>
    </source>
</evidence>
<dbReference type="PIRSF" id="PIRSF000894">
    <property type="entry name" value="Acid_phosphatase"/>
    <property type="match status" value="1"/>
</dbReference>
<dbReference type="InterPro" id="IPR016274">
    <property type="entry name" value="Histidine_acid_Pase_euk"/>
</dbReference>
<comment type="subcellular location">
    <subcellularLocation>
        <location evidence="1">Cell membrane</location>
    </subcellularLocation>
</comment>
<evidence type="ECO:0000256" key="2">
    <source>
        <dbReference type="ARBA" id="ARBA00008422"/>
    </source>
</evidence>
<dbReference type="Pfam" id="PF00328">
    <property type="entry name" value="His_Phos_2"/>
    <property type="match status" value="1"/>
</dbReference>
<dbReference type="Proteomes" id="UP000014760">
    <property type="component" value="Unassembled WGS sequence"/>
</dbReference>
<dbReference type="EC" id="3.1.3.80" evidence="3"/>
<keyword evidence="20" id="KW-1185">Reference proteome</keyword>
<keyword evidence="8" id="KW-0378">Hydrolase</keyword>
<evidence type="ECO:0000313" key="19">
    <source>
        <dbReference type="EnsemblMetazoa" id="CapteP186000"/>
    </source>
</evidence>
<accession>R7V439</accession>
<comment type="catalytic activity">
    <reaction evidence="14">
        <text>1D-myo-inositol hexakisphosphate + H2O = 1D-myo-inositol 1,2,4,5,6-pentakisphosphate + phosphate</text>
        <dbReference type="Rhea" id="RHEA:16989"/>
        <dbReference type="ChEBI" id="CHEBI:15377"/>
        <dbReference type="ChEBI" id="CHEBI:43474"/>
        <dbReference type="ChEBI" id="CHEBI:57798"/>
        <dbReference type="ChEBI" id="CHEBI:58130"/>
        <dbReference type="EC" id="3.1.3.62"/>
    </reaction>
    <physiologicalReaction direction="left-to-right" evidence="14">
        <dbReference type="Rhea" id="RHEA:16990"/>
    </physiologicalReaction>
</comment>
<dbReference type="EC" id="3.1.3.62" evidence="4"/>
<dbReference type="EnsemblMetazoa" id="CapteT186000">
    <property type="protein sequence ID" value="CapteP186000"/>
    <property type="gene ID" value="CapteG186000"/>
</dbReference>
<comment type="catalytic activity">
    <reaction evidence="15">
        <text>(2R)-2,3-bisphosphoglycerate + H2O = (2R)-2-phosphoglycerate + phosphate</text>
        <dbReference type="Rhea" id="RHEA:27381"/>
        <dbReference type="ChEBI" id="CHEBI:15377"/>
        <dbReference type="ChEBI" id="CHEBI:43474"/>
        <dbReference type="ChEBI" id="CHEBI:58248"/>
        <dbReference type="ChEBI" id="CHEBI:58289"/>
        <dbReference type="EC" id="3.1.3.80"/>
    </reaction>
    <physiologicalReaction direction="left-to-right" evidence="15">
        <dbReference type="Rhea" id="RHEA:27382"/>
    </physiologicalReaction>
</comment>
<dbReference type="GO" id="GO:0034417">
    <property type="term" value="F:bisphosphoglycerate 3-phosphatase activity"/>
    <property type="evidence" value="ECO:0007669"/>
    <property type="project" value="UniProtKB-EC"/>
</dbReference>
<evidence type="ECO:0000256" key="17">
    <source>
        <dbReference type="SAM" id="SignalP"/>
    </source>
</evidence>
<evidence type="ECO:0000256" key="12">
    <source>
        <dbReference type="ARBA" id="ARBA00043668"/>
    </source>
</evidence>
<dbReference type="InterPro" id="IPR000560">
    <property type="entry name" value="His_Pase_clade-2"/>
</dbReference>
<dbReference type="EMBL" id="AMQN01005152">
    <property type="status" value="NOT_ANNOTATED_CDS"/>
    <property type="molecule type" value="Genomic_DNA"/>
</dbReference>
<reference evidence="18 20" key="2">
    <citation type="journal article" date="2013" name="Nature">
        <title>Insights into bilaterian evolution from three spiralian genomes.</title>
        <authorList>
            <person name="Simakov O."/>
            <person name="Marletaz F."/>
            <person name="Cho S.J."/>
            <person name="Edsinger-Gonzales E."/>
            <person name="Havlak P."/>
            <person name="Hellsten U."/>
            <person name="Kuo D.H."/>
            <person name="Larsson T."/>
            <person name="Lv J."/>
            <person name="Arendt D."/>
            <person name="Savage R."/>
            <person name="Osoegawa K."/>
            <person name="de Jong P."/>
            <person name="Grimwood J."/>
            <person name="Chapman J.A."/>
            <person name="Shapiro H."/>
            <person name="Aerts A."/>
            <person name="Otillar R.P."/>
            <person name="Terry A.Y."/>
            <person name="Boore J.L."/>
            <person name="Grigoriev I.V."/>
            <person name="Lindberg D.R."/>
            <person name="Seaver E.C."/>
            <person name="Weisblat D.A."/>
            <person name="Putnam N.H."/>
            <person name="Rokhsar D.S."/>
        </authorList>
    </citation>
    <scope>NUCLEOTIDE SEQUENCE</scope>
    <source>
        <strain evidence="18 20">I ESC-2004</strain>
    </source>
</reference>